<dbReference type="HOGENOM" id="CLU_2984655_0_0_1"/>
<dbReference type="OrthoDB" id="3259294at2759"/>
<protein>
    <submittedName>
        <fullName evidence="1">Uncharacterized protein</fullName>
    </submittedName>
</protein>
<evidence type="ECO:0000313" key="2">
    <source>
        <dbReference type="Proteomes" id="UP000054217"/>
    </source>
</evidence>
<reference evidence="1 2" key="1">
    <citation type="submission" date="2014-04" db="EMBL/GenBank/DDBJ databases">
        <authorList>
            <consortium name="DOE Joint Genome Institute"/>
            <person name="Kuo A."/>
            <person name="Kohler A."/>
            <person name="Costa M.D."/>
            <person name="Nagy L.G."/>
            <person name="Floudas D."/>
            <person name="Copeland A."/>
            <person name="Barry K.W."/>
            <person name="Cichocki N."/>
            <person name="Veneault-Fourrey C."/>
            <person name="LaButti K."/>
            <person name="Lindquist E.A."/>
            <person name="Lipzen A."/>
            <person name="Lundell T."/>
            <person name="Morin E."/>
            <person name="Murat C."/>
            <person name="Sun H."/>
            <person name="Tunlid A."/>
            <person name="Henrissat B."/>
            <person name="Grigoriev I.V."/>
            <person name="Hibbett D.S."/>
            <person name="Martin F."/>
            <person name="Nordberg H.P."/>
            <person name="Cantor M.N."/>
            <person name="Hua S.X."/>
        </authorList>
    </citation>
    <scope>NUCLEOTIDE SEQUENCE [LARGE SCALE GENOMIC DNA]</scope>
    <source>
        <strain evidence="1 2">Marx 270</strain>
    </source>
</reference>
<dbReference type="AlphaFoldDB" id="A0A0C3IA68"/>
<sequence length="58" mass="6929">QELAVPMVMSYLIGWSDTYCSHQYMVVYWMLFVTELFASFPELQGKDQVDSQQEWMIK</sequence>
<accession>A0A0C3IA68</accession>
<reference evidence="2" key="2">
    <citation type="submission" date="2015-01" db="EMBL/GenBank/DDBJ databases">
        <title>Evolutionary Origins and Diversification of the Mycorrhizal Mutualists.</title>
        <authorList>
            <consortium name="DOE Joint Genome Institute"/>
            <consortium name="Mycorrhizal Genomics Consortium"/>
            <person name="Kohler A."/>
            <person name="Kuo A."/>
            <person name="Nagy L.G."/>
            <person name="Floudas D."/>
            <person name="Copeland A."/>
            <person name="Barry K.W."/>
            <person name="Cichocki N."/>
            <person name="Veneault-Fourrey C."/>
            <person name="LaButti K."/>
            <person name="Lindquist E.A."/>
            <person name="Lipzen A."/>
            <person name="Lundell T."/>
            <person name="Morin E."/>
            <person name="Murat C."/>
            <person name="Riley R."/>
            <person name="Ohm R."/>
            <person name="Sun H."/>
            <person name="Tunlid A."/>
            <person name="Henrissat B."/>
            <person name="Grigoriev I.V."/>
            <person name="Hibbett D.S."/>
            <person name="Martin F."/>
        </authorList>
    </citation>
    <scope>NUCLEOTIDE SEQUENCE [LARGE SCALE GENOMIC DNA]</scope>
    <source>
        <strain evidence="2">Marx 270</strain>
    </source>
</reference>
<proteinExistence type="predicted"/>
<name>A0A0C3IA68_PISTI</name>
<feature type="non-terminal residue" evidence="1">
    <location>
        <position position="1"/>
    </location>
</feature>
<organism evidence="1 2">
    <name type="scientific">Pisolithus tinctorius Marx 270</name>
    <dbReference type="NCBI Taxonomy" id="870435"/>
    <lineage>
        <taxon>Eukaryota</taxon>
        <taxon>Fungi</taxon>
        <taxon>Dikarya</taxon>
        <taxon>Basidiomycota</taxon>
        <taxon>Agaricomycotina</taxon>
        <taxon>Agaricomycetes</taxon>
        <taxon>Agaricomycetidae</taxon>
        <taxon>Boletales</taxon>
        <taxon>Sclerodermatineae</taxon>
        <taxon>Pisolithaceae</taxon>
        <taxon>Pisolithus</taxon>
    </lineage>
</organism>
<dbReference type="STRING" id="870435.A0A0C3IA68"/>
<keyword evidence="2" id="KW-1185">Reference proteome</keyword>
<dbReference type="Proteomes" id="UP000054217">
    <property type="component" value="Unassembled WGS sequence"/>
</dbReference>
<dbReference type="InParanoid" id="A0A0C3IA68"/>
<gene>
    <name evidence="1" type="ORF">M404DRAFT_169524</name>
</gene>
<dbReference type="EMBL" id="KN832121">
    <property type="protein sequence ID" value="KIN93982.1"/>
    <property type="molecule type" value="Genomic_DNA"/>
</dbReference>
<evidence type="ECO:0000313" key="1">
    <source>
        <dbReference type="EMBL" id="KIN93982.1"/>
    </source>
</evidence>